<dbReference type="EMBL" id="JASBWR010000008">
    <property type="protein sequence ID" value="KAJ9111418.1"/>
    <property type="molecule type" value="Genomic_DNA"/>
</dbReference>
<evidence type="ECO:0000313" key="2">
    <source>
        <dbReference type="Proteomes" id="UP001241377"/>
    </source>
</evidence>
<sequence length="973" mass="106408">MMGKQSTLGKFWGKPAANGQTTKTDEVKKTHETEEVQGTGGSEVPSDTQNQPQDSAAPSSAIIQSNISETGKSDSEAKSIATKAESSRKKRRVVESDDEEEIPIDASRDIAMRSTSLDQEIEPLAETDGADDQEPPKKRVKTQVQADEKEPMRETAVEQIREKVEETAKAQIDQIKEAPESNPDAVSETATTSTRSAFQKAPIIDQKLASTKSSATNPFSLARAGTASIKTVSDKTRKQAAGAIKKGKSKGKLDPDDDNDENELPNDENYSPVDGSAAHASDDDDGKMRTKGSDSDEEEEEEEAVDDEEEEKSAKAAASKLAATLALSSSANSTGKSEWKKGDPVPYSALTDCFEQIDKTTKRTLISSYLTSFLLKVALNPGKDGGDLLRVVYLCINRLCPDYMGIELGIGESLIIKAIAQCTGRSVQQIKTDLRTVGDLGLVAEQSRGKQKTLFKSAPLTVPFVFKCLTDIAKASGNASQARKVGIIQKLLTPCTGSETKFIVRSLEGKLRIGLAEKTLVTALAHAIVLKEVGSKKLPEGKLADILAKGAEAVKAVYRQVQLSNIIHNRYSDSSLLKGGIEGLKEACKLTPGVPLKPMLAKPTKAIGEVLDRFEGKEFTCEYKYDGERAQIHMLEDGQIVVFSRNSENMSAKYPDLVESIPRCVDKSVKTFVIDTEAVAYDIQEKKLLPFQQLTTRKRKDVRTEDITVRVHIFAFDLLYLNGESLLQKELVERRRLLQESFHPVEGEFAFAESSDGSSSEQIAEFLDESIKDGCEGLMVKRLTSADSTYEPSRRSINWLKLKKDYLAGVGDSCDLVVVGGYYGKGKRTNTYGAFLLACYDADAEQFQTACKIGTGFSDQMLQDLYNLLSPLELASGKRSDIQADMSKPPDVWFEPKVVFEVLTADLTLSPIYMAAQGLVDERGISLRFPRFIRIREDKDADDATTSEQIAEFYEAQALASKGNRGGGGNDEY</sequence>
<keyword evidence="2" id="KW-1185">Reference proteome</keyword>
<protein>
    <submittedName>
        <fullName evidence="1">Uncharacterized protein</fullName>
    </submittedName>
</protein>
<reference evidence="1" key="1">
    <citation type="submission" date="2023-04" db="EMBL/GenBank/DDBJ databases">
        <title>Draft Genome sequencing of Naganishia species isolated from polar environments using Oxford Nanopore Technology.</title>
        <authorList>
            <person name="Leo P."/>
            <person name="Venkateswaran K."/>
        </authorList>
    </citation>
    <scope>NUCLEOTIDE SEQUENCE</scope>
    <source>
        <strain evidence="1">MNA-CCFEE 5261</strain>
    </source>
</reference>
<evidence type="ECO:0000313" key="1">
    <source>
        <dbReference type="EMBL" id="KAJ9111418.1"/>
    </source>
</evidence>
<proteinExistence type="predicted"/>
<name>A0ACC2WIW7_9TREE</name>
<dbReference type="Proteomes" id="UP001241377">
    <property type="component" value="Unassembled WGS sequence"/>
</dbReference>
<gene>
    <name evidence="1" type="ORF">QFC19_001187</name>
</gene>
<comment type="caution">
    <text evidence="1">The sequence shown here is derived from an EMBL/GenBank/DDBJ whole genome shotgun (WGS) entry which is preliminary data.</text>
</comment>
<accession>A0ACC2WIW7</accession>
<organism evidence="1 2">
    <name type="scientific">Naganishia cerealis</name>
    <dbReference type="NCBI Taxonomy" id="610337"/>
    <lineage>
        <taxon>Eukaryota</taxon>
        <taxon>Fungi</taxon>
        <taxon>Dikarya</taxon>
        <taxon>Basidiomycota</taxon>
        <taxon>Agaricomycotina</taxon>
        <taxon>Tremellomycetes</taxon>
        <taxon>Filobasidiales</taxon>
        <taxon>Filobasidiaceae</taxon>
        <taxon>Naganishia</taxon>
    </lineage>
</organism>